<gene>
    <name evidence="1" type="primary">18</name>
    <name evidence="1" type="ORF">SAMW_18</name>
</gene>
<name>A0A385UHS4_9CAUD</name>
<evidence type="ECO:0008006" key="3">
    <source>
        <dbReference type="Google" id="ProtNLM"/>
    </source>
</evidence>
<dbReference type="RefSeq" id="YP_009812727.1">
    <property type="nucleotide sequence ID" value="NC_048069.1"/>
</dbReference>
<accession>A0A385UHS4</accession>
<protein>
    <recommendedName>
        <fullName evidence="3">Minor tail protein</fullName>
    </recommendedName>
</protein>
<dbReference type="EMBL" id="MH727560">
    <property type="protein sequence ID" value="AYB70500.1"/>
    <property type="molecule type" value="Genomic_DNA"/>
</dbReference>
<organism evidence="1 2">
    <name type="scientific">Corynebacterium phage SamW</name>
    <dbReference type="NCBI Taxonomy" id="2301601"/>
    <lineage>
        <taxon>Viruses</taxon>
        <taxon>Duplodnaviria</taxon>
        <taxon>Heunggongvirae</taxon>
        <taxon>Uroviricota</taxon>
        <taxon>Caudoviricetes</taxon>
        <taxon>Samwavirus</taxon>
        <taxon>Samwavirus samW</taxon>
    </lineage>
</organism>
<dbReference type="KEGG" id="vg:55003797"/>
<sequence length="125" mass="13536">MSWLKQQNADMDDPKQHVLWALCGMPVDAGGTQIALPMHSATFVSEFLHEIGFRHHPELQTLYRRPDDTVSESAPLGVEWLECEPGQVPDVAPDSLAGGVSLDGMTDEEIAVLQAAIDARRGGAS</sequence>
<dbReference type="InterPro" id="IPR021226">
    <property type="entry name" value="Phage_gene29"/>
</dbReference>
<dbReference type="GeneID" id="55003797"/>
<dbReference type="Proteomes" id="UP000280497">
    <property type="component" value="Segment"/>
</dbReference>
<evidence type="ECO:0000313" key="2">
    <source>
        <dbReference type="Proteomes" id="UP000280497"/>
    </source>
</evidence>
<keyword evidence="2" id="KW-1185">Reference proteome</keyword>
<proteinExistence type="predicted"/>
<evidence type="ECO:0000313" key="1">
    <source>
        <dbReference type="EMBL" id="AYB70500.1"/>
    </source>
</evidence>
<dbReference type="Pfam" id="PF10910">
    <property type="entry name" value="Phage_gene29"/>
    <property type="match status" value="1"/>
</dbReference>
<reference evidence="1 2" key="1">
    <citation type="submission" date="2018-08" db="EMBL/GenBank/DDBJ databases">
        <authorList>
            <person name="Pathak A."/>
            <person name="Staton O.A."/>
            <person name="Aldaher A.R."/>
            <person name="Baird K.M."/>
            <person name="Borah A."/>
            <person name="Haggard G.E."/>
            <person name="Meesala S."/>
            <person name="Nealy S.L."/>
            <person name="Ramdas R."/>
            <person name="Rocha M."/>
            <person name="Sristi D."/>
            <person name="Thukral S."/>
            <person name="Walls C.E."/>
            <person name="Waqas M."/>
            <person name="Williams M.R."/>
            <person name="Winters A.K."/>
            <person name="Sahawneh K.J."/>
            <person name="Monti D.L."/>
            <person name="Garlena R.A."/>
            <person name="Russell D.A."/>
            <person name="Pope W.H."/>
            <person name="Jacobs-Sera D."/>
            <person name="Hatfull G.F."/>
        </authorList>
    </citation>
    <scope>NUCLEOTIDE SEQUENCE [LARGE SCALE GENOMIC DNA]</scope>
</reference>